<dbReference type="EMBL" id="BHZD01000001">
    <property type="protein sequence ID" value="GCD41272.1"/>
    <property type="molecule type" value="Genomic_DNA"/>
</dbReference>
<keyword evidence="3" id="KW-1185">Reference proteome</keyword>
<evidence type="ECO:0008006" key="4">
    <source>
        <dbReference type="Google" id="ProtNLM"/>
    </source>
</evidence>
<evidence type="ECO:0000313" key="2">
    <source>
        <dbReference type="EMBL" id="GCD41272.1"/>
    </source>
</evidence>
<evidence type="ECO:0000256" key="1">
    <source>
        <dbReference type="SAM" id="MobiDB-lite"/>
    </source>
</evidence>
<gene>
    <name evidence="2" type="ORF">GKJPGBOP_00925</name>
</gene>
<protein>
    <recommendedName>
        <fullName evidence="4">Papain-like cysteine peptidase</fullName>
    </recommendedName>
</protein>
<feature type="compositionally biased region" description="Low complexity" evidence="1">
    <location>
        <begin position="242"/>
        <end position="257"/>
    </location>
</feature>
<accession>A0A401VW14</accession>
<name>A0A401VW14_STREY</name>
<comment type="caution">
    <text evidence="2">The sequence shown here is derived from an EMBL/GenBank/DDBJ whole genome shotgun (WGS) entry which is preliminary data.</text>
</comment>
<dbReference type="Proteomes" id="UP000286746">
    <property type="component" value="Unassembled WGS sequence"/>
</dbReference>
<evidence type="ECO:0000313" key="3">
    <source>
        <dbReference type="Proteomes" id="UP000286746"/>
    </source>
</evidence>
<proteinExistence type="predicted"/>
<sequence>MSARQARARAVDLLPARPAGGGSAAGYGQGVAAGSPRGRGYDHCVGLGYHCESTYQIRRVTGVTRAHFFDWLDLDFESVVEAVAEDFRTVLRPGLVEPFDEGRCALDRGSDIRFYHEFHPAAGAGTPLTQADIDAQLPRVRAKFAALAGRWRTLAGSAARVLYVHHDAWDELTAADLRRLRAVIAAQHPGHRFDLHWLRRTAPPDADATGPGITWGTVAAAPGRWEGDDDAWDAALTPVLAPPHDSQPPQQSQHSQH</sequence>
<reference evidence="2 3" key="1">
    <citation type="submission" date="2018-11" db="EMBL/GenBank/DDBJ databases">
        <title>Whole genome sequence of Streptomyces paromomycinus NBRC 15454(T).</title>
        <authorList>
            <person name="Komaki H."/>
            <person name="Tamura T."/>
        </authorList>
    </citation>
    <scope>NUCLEOTIDE SEQUENCE [LARGE SCALE GENOMIC DNA]</scope>
    <source>
        <strain evidence="2 3">NBRC 15454</strain>
    </source>
</reference>
<dbReference type="AlphaFoldDB" id="A0A401VW14"/>
<organism evidence="2 3">
    <name type="scientific">Streptomyces paromomycinus</name>
    <name type="common">Streptomyces rimosus subsp. paromomycinus</name>
    <dbReference type="NCBI Taxonomy" id="92743"/>
    <lineage>
        <taxon>Bacteria</taxon>
        <taxon>Bacillati</taxon>
        <taxon>Actinomycetota</taxon>
        <taxon>Actinomycetes</taxon>
        <taxon>Kitasatosporales</taxon>
        <taxon>Streptomycetaceae</taxon>
        <taxon>Streptomyces</taxon>
    </lineage>
</organism>
<feature type="region of interest" description="Disordered" evidence="1">
    <location>
        <begin position="237"/>
        <end position="257"/>
    </location>
</feature>